<dbReference type="GO" id="GO:0009450">
    <property type="term" value="P:gamma-aminobutyric acid catabolic process"/>
    <property type="evidence" value="ECO:0007669"/>
    <property type="project" value="InterPro"/>
</dbReference>
<dbReference type="CDD" id="cd07103">
    <property type="entry name" value="ALDH_F5_SSADH_GabD"/>
    <property type="match status" value="1"/>
</dbReference>
<comment type="similarity">
    <text evidence="1 3 6">Belongs to the aldehyde dehydrogenase family.</text>
</comment>
<dbReference type="InterPro" id="IPR010102">
    <property type="entry name" value="Succ_semiAld_DH"/>
</dbReference>
<feature type="active site" evidence="4 5">
    <location>
        <position position="244"/>
    </location>
</feature>
<evidence type="ECO:0000313" key="9">
    <source>
        <dbReference type="Proteomes" id="UP000732377"/>
    </source>
</evidence>
<dbReference type="GO" id="GO:0006081">
    <property type="term" value="P:aldehyde metabolic process"/>
    <property type="evidence" value="ECO:0007669"/>
    <property type="project" value="InterPro"/>
</dbReference>
<organism evidence="8 9">
    <name type="scientific">Symbiobacterium thermophilum</name>
    <dbReference type="NCBI Taxonomy" id="2734"/>
    <lineage>
        <taxon>Bacteria</taxon>
        <taxon>Bacillati</taxon>
        <taxon>Bacillota</taxon>
        <taxon>Clostridia</taxon>
        <taxon>Eubacteriales</taxon>
        <taxon>Symbiobacteriaceae</taxon>
        <taxon>Symbiobacterium</taxon>
    </lineage>
</organism>
<dbReference type="PANTHER" id="PTHR43353:SF5">
    <property type="entry name" value="SUCCINATE-SEMIALDEHYDE DEHYDROGENASE, MITOCHONDRIAL"/>
    <property type="match status" value="1"/>
</dbReference>
<evidence type="ECO:0000259" key="7">
    <source>
        <dbReference type="Pfam" id="PF00171"/>
    </source>
</evidence>
<dbReference type="PIRSF" id="PIRSF036492">
    <property type="entry name" value="ALDH"/>
    <property type="match status" value="1"/>
</dbReference>
<gene>
    <name evidence="8" type="primary">gabD</name>
    <name evidence="8" type="ORF">CWE10_00510</name>
</gene>
<evidence type="ECO:0000256" key="3">
    <source>
        <dbReference type="PIRNR" id="PIRNR036492"/>
    </source>
</evidence>
<dbReference type="PANTHER" id="PTHR43353">
    <property type="entry name" value="SUCCINATE-SEMIALDEHYDE DEHYDROGENASE, MITOCHONDRIAL"/>
    <property type="match status" value="1"/>
</dbReference>
<dbReference type="InterPro" id="IPR015590">
    <property type="entry name" value="Aldehyde_DH_dom"/>
</dbReference>
<dbReference type="InterPro" id="IPR029510">
    <property type="entry name" value="Ald_DH_CS_GLU"/>
</dbReference>
<dbReference type="SUPFAM" id="SSF53720">
    <property type="entry name" value="ALDH-like"/>
    <property type="match status" value="1"/>
</dbReference>
<dbReference type="InterPro" id="IPR016161">
    <property type="entry name" value="Ald_DH/histidinol_DH"/>
</dbReference>
<proteinExistence type="inferred from homology"/>
<dbReference type="PROSITE" id="PS00687">
    <property type="entry name" value="ALDEHYDE_DEHYDR_GLU"/>
    <property type="match status" value="1"/>
</dbReference>
<dbReference type="AlphaFoldDB" id="A0A953I6U4"/>
<accession>A0A953I6U4</accession>
<name>A0A953I6U4_SYMTR</name>
<evidence type="ECO:0000313" key="8">
    <source>
        <dbReference type="EMBL" id="MBY6274691.1"/>
    </source>
</evidence>
<evidence type="ECO:0000256" key="2">
    <source>
        <dbReference type="ARBA" id="ARBA00023002"/>
    </source>
</evidence>
<sequence>MYIGGEWREAVSGRRFEVTNPATGEVIATVPDAGREDARAAIEAAHAAFGEWSSLPAHVRARYMRRLYDLIVQNVDRLARVLTEENGKPLAEAKGEVLNGAEYLNWYAEETRRIYGETIPSSSRRTRIWVLRQPVGVVGAITPWNFPSSMVTRKIAPALAAGCTVVLKPAEQTPLSALLIAELIHEAGLPAGVVNVVTTLDPAAVGQEFLENRLVRKISFTGSTEVGKHLMQGAAAQMKRVSMELGGNAPFIVFEDADLDAAVQGVVISKFRNAGQTCICANRIYVQESIAPAFTERLVEAVRGLRVGHGLEEGINVGPLIDEAAYVKVEGHVSDARGKGARVLTGGHRLTGPGFDRGFFYAPTLLDQVSDEMRIVHEETFGPVAPILTFRTEEEVIRRANDTNYGLAAYIFTRNLGRTVRVSEALEYGMVAVNDSLLAVPQAPFGGVKESGLGREGGHHGLDDYLEYKYLSVVLDG</sequence>
<evidence type="ECO:0000256" key="5">
    <source>
        <dbReference type="PROSITE-ProRule" id="PRU10007"/>
    </source>
</evidence>
<evidence type="ECO:0000256" key="1">
    <source>
        <dbReference type="ARBA" id="ARBA00009986"/>
    </source>
</evidence>
<feature type="domain" description="Aldehyde dehydrogenase" evidence="7">
    <location>
        <begin position="7"/>
        <end position="470"/>
    </location>
</feature>
<dbReference type="FunFam" id="3.40.605.10:FF:000005">
    <property type="entry name" value="Succinate-semialdehyde dehydrogenase I"/>
    <property type="match status" value="1"/>
</dbReference>
<dbReference type="FunFam" id="3.40.309.10:FF:000004">
    <property type="entry name" value="Succinate-semialdehyde dehydrogenase I"/>
    <property type="match status" value="1"/>
</dbReference>
<dbReference type="Gene3D" id="3.40.309.10">
    <property type="entry name" value="Aldehyde Dehydrogenase, Chain A, domain 2"/>
    <property type="match status" value="1"/>
</dbReference>
<dbReference type="PROSITE" id="PS00070">
    <property type="entry name" value="ALDEHYDE_DEHYDR_CYS"/>
    <property type="match status" value="1"/>
</dbReference>
<dbReference type="GO" id="GO:0004777">
    <property type="term" value="F:succinate-semialdehyde dehydrogenase (NAD+) activity"/>
    <property type="evidence" value="ECO:0007669"/>
    <property type="project" value="TreeGrafter"/>
</dbReference>
<dbReference type="NCBIfam" id="TIGR01780">
    <property type="entry name" value="SSADH"/>
    <property type="match status" value="1"/>
</dbReference>
<dbReference type="InterPro" id="IPR012394">
    <property type="entry name" value="Aldehyde_DH_NAD(P)"/>
</dbReference>
<evidence type="ECO:0000256" key="4">
    <source>
        <dbReference type="PIRSR" id="PIRSR036492-1"/>
    </source>
</evidence>
<keyword evidence="2 3" id="KW-0560">Oxidoreductase</keyword>
<evidence type="ECO:0000256" key="6">
    <source>
        <dbReference type="RuleBase" id="RU003345"/>
    </source>
</evidence>
<comment type="caution">
    <text evidence="8">The sequence shown here is derived from an EMBL/GenBank/DDBJ whole genome shotgun (WGS) entry which is preliminary data.</text>
</comment>
<feature type="active site" evidence="4">
    <location>
        <position position="278"/>
    </location>
</feature>
<dbReference type="Pfam" id="PF00171">
    <property type="entry name" value="Aldedh"/>
    <property type="match status" value="1"/>
</dbReference>
<dbReference type="Proteomes" id="UP000732377">
    <property type="component" value="Unassembled WGS sequence"/>
</dbReference>
<dbReference type="EMBL" id="PIUK01000002">
    <property type="protein sequence ID" value="MBY6274691.1"/>
    <property type="molecule type" value="Genomic_DNA"/>
</dbReference>
<dbReference type="InterPro" id="IPR016162">
    <property type="entry name" value="Ald_DH_N"/>
</dbReference>
<reference evidence="8" key="1">
    <citation type="submission" date="2017-11" db="EMBL/GenBank/DDBJ databases">
        <title>Three new genomes from thermophilic consortium.</title>
        <authorList>
            <person name="Quaggio R."/>
            <person name="Amgarten D."/>
            <person name="Setubal J.C."/>
        </authorList>
    </citation>
    <scope>NUCLEOTIDE SEQUENCE</scope>
    <source>
        <strain evidence="8">ZCTH01-B2</strain>
    </source>
</reference>
<dbReference type="Gene3D" id="3.40.605.10">
    <property type="entry name" value="Aldehyde Dehydrogenase, Chain A, domain 1"/>
    <property type="match status" value="1"/>
</dbReference>
<dbReference type="InterPro" id="IPR016160">
    <property type="entry name" value="Ald_DH_CS_CYS"/>
</dbReference>
<protein>
    <recommendedName>
        <fullName evidence="3">Aldehyde dehydrogenase</fullName>
    </recommendedName>
</protein>
<dbReference type="InterPro" id="IPR050740">
    <property type="entry name" value="Aldehyde_DH_Superfamily"/>
</dbReference>
<dbReference type="InterPro" id="IPR016163">
    <property type="entry name" value="Ald_DH_C"/>
</dbReference>